<dbReference type="Gene3D" id="3.30.160.60">
    <property type="entry name" value="Classic Zinc Finger"/>
    <property type="match status" value="2"/>
</dbReference>
<evidence type="ECO:0000259" key="9">
    <source>
        <dbReference type="PROSITE" id="PS50157"/>
    </source>
</evidence>
<dbReference type="OrthoDB" id="6077919at2759"/>
<feature type="region of interest" description="Disordered" evidence="8">
    <location>
        <begin position="405"/>
        <end position="425"/>
    </location>
</feature>
<evidence type="ECO:0000256" key="6">
    <source>
        <dbReference type="ARBA" id="ARBA00023242"/>
    </source>
</evidence>
<dbReference type="SUPFAM" id="SSF57667">
    <property type="entry name" value="beta-beta-alpha zinc fingers"/>
    <property type="match status" value="1"/>
</dbReference>
<evidence type="ECO:0000256" key="3">
    <source>
        <dbReference type="ARBA" id="ARBA00022737"/>
    </source>
</evidence>
<evidence type="ECO:0000313" key="10">
    <source>
        <dbReference type="EMBL" id="CAB4254363.1"/>
    </source>
</evidence>
<dbReference type="AlphaFoldDB" id="A0A8H2ZH41"/>
<evidence type="ECO:0000313" key="11">
    <source>
        <dbReference type="Proteomes" id="UP000644660"/>
    </source>
</evidence>
<comment type="subcellular location">
    <subcellularLocation>
        <location evidence="1">Nucleus</location>
    </subcellularLocation>
</comment>
<dbReference type="RefSeq" id="XP_041406207.1">
    <property type="nucleotide sequence ID" value="XM_041550273.1"/>
</dbReference>
<dbReference type="GO" id="GO:0000977">
    <property type="term" value="F:RNA polymerase II transcription regulatory region sequence-specific DNA binding"/>
    <property type="evidence" value="ECO:0007669"/>
    <property type="project" value="TreeGrafter"/>
</dbReference>
<proteinExistence type="predicted"/>
<dbReference type="EMBL" id="CAEFZW010000004">
    <property type="protein sequence ID" value="CAB4254363.1"/>
    <property type="molecule type" value="Genomic_DNA"/>
</dbReference>
<keyword evidence="5" id="KW-0862">Zinc</keyword>
<dbReference type="GO" id="GO:0000981">
    <property type="term" value="F:DNA-binding transcription factor activity, RNA polymerase II-specific"/>
    <property type="evidence" value="ECO:0007669"/>
    <property type="project" value="TreeGrafter"/>
</dbReference>
<dbReference type="GO" id="GO:0005634">
    <property type="term" value="C:nucleus"/>
    <property type="evidence" value="ECO:0007669"/>
    <property type="project" value="UniProtKB-SubCell"/>
</dbReference>
<evidence type="ECO:0000256" key="7">
    <source>
        <dbReference type="PROSITE-ProRule" id="PRU00042"/>
    </source>
</evidence>
<dbReference type="Pfam" id="PF00096">
    <property type="entry name" value="zf-C2H2"/>
    <property type="match status" value="2"/>
</dbReference>
<accession>A0A8H2ZH41</accession>
<dbReference type="InterPro" id="IPR013087">
    <property type="entry name" value="Znf_C2H2_type"/>
</dbReference>
<keyword evidence="2" id="KW-0479">Metal-binding</keyword>
<evidence type="ECO:0000256" key="5">
    <source>
        <dbReference type="ARBA" id="ARBA00022833"/>
    </source>
</evidence>
<keyword evidence="11" id="KW-1185">Reference proteome</keyword>
<feature type="domain" description="C2H2-type" evidence="9">
    <location>
        <begin position="366"/>
        <end position="397"/>
    </location>
</feature>
<keyword evidence="3" id="KW-0677">Repeat</keyword>
<evidence type="ECO:0000256" key="1">
    <source>
        <dbReference type="ARBA" id="ARBA00004123"/>
    </source>
</evidence>
<reference evidence="10 11" key="1">
    <citation type="submission" date="2020-05" db="EMBL/GenBank/DDBJ databases">
        <authorList>
            <person name="Casaregola S."/>
            <person name="Devillers H."/>
            <person name="Grondin C."/>
        </authorList>
    </citation>
    <scope>NUCLEOTIDE SEQUENCE [LARGE SCALE GENOMIC DNA]</scope>
    <source>
        <strain evidence="10 11">CLIB 1767</strain>
    </source>
</reference>
<dbReference type="GeneID" id="64857354"/>
<name>A0A8H2ZH41_9SACH</name>
<evidence type="ECO:0000256" key="2">
    <source>
        <dbReference type="ARBA" id="ARBA00022723"/>
    </source>
</evidence>
<dbReference type="GO" id="GO:0008270">
    <property type="term" value="F:zinc ion binding"/>
    <property type="evidence" value="ECO:0007669"/>
    <property type="project" value="UniProtKB-KW"/>
</dbReference>
<dbReference type="PANTHER" id="PTHR24381">
    <property type="entry name" value="ZINC FINGER PROTEIN"/>
    <property type="match status" value="1"/>
</dbReference>
<dbReference type="PANTHER" id="PTHR24381:SF393">
    <property type="entry name" value="CHROMATIN-LINKED ADAPTOR FOR MSL PROTEINS, ISOFORM B"/>
    <property type="match status" value="1"/>
</dbReference>
<organism evidence="10 11">
    <name type="scientific">Maudiozyma barnettii</name>
    <dbReference type="NCBI Taxonomy" id="61262"/>
    <lineage>
        <taxon>Eukaryota</taxon>
        <taxon>Fungi</taxon>
        <taxon>Dikarya</taxon>
        <taxon>Ascomycota</taxon>
        <taxon>Saccharomycotina</taxon>
        <taxon>Saccharomycetes</taxon>
        <taxon>Saccharomycetales</taxon>
        <taxon>Saccharomycetaceae</taxon>
        <taxon>Maudiozyma</taxon>
    </lineage>
</organism>
<gene>
    <name evidence="10" type="ORF">KABA2_04S04554</name>
</gene>
<evidence type="ECO:0000256" key="8">
    <source>
        <dbReference type="SAM" id="MobiDB-lite"/>
    </source>
</evidence>
<feature type="domain" description="C2H2-type" evidence="9">
    <location>
        <begin position="338"/>
        <end position="365"/>
    </location>
</feature>
<dbReference type="PROSITE" id="PS00028">
    <property type="entry name" value="ZINC_FINGER_C2H2_1"/>
    <property type="match status" value="2"/>
</dbReference>
<feature type="compositionally biased region" description="Low complexity" evidence="8">
    <location>
        <begin position="27"/>
        <end position="37"/>
    </location>
</feature>
<dbReference type="PROSITE" id="PS50157">
    <property type="entry name" value="ZINC_FINGER_C2H2_2"/>
    <property type="match status" value="2"/>
</dbReference>
<dbReference type="InterPro" id="IPR036236">
    <property type="entry name" value="Znf_C2H2_sf"/>
</dbReference>
<comment type="caution">
    <text evidence="10">The sequence shown here is derived from an EMBL/GenBank/DDBJ whole genome shotgun (WGS) entry which is preliminary data.</text>
</comment>
<keyword evidence="4 7" id="KW-0863">Zinc-finger</keyword>
<keyword evidence="6" id="KW-0539">Nucleus</keyword>
<feature type="region of interest" description="Disordered" evidence="8">
    <location>
        <begin position="10"/>
        <end position="37"/>
    </location>
</feature>
<evidence type="ECO:0000256" key="4">
    <source>
        <dbReference type="ARBA" id="ARBA00022771"/>
    </source>
</evidence>
<dbReference type="SMART" id="SM00355">
    <property type="entry name" value="ZnF_C2H2"/>
    <property type="match status" value="2"/>
</dbReference>
<protein>
    <recommendedName>
        <fullName evidence="9">C2H2-type domain-containing protein</fullName>
    </recommendedName>
</protein>
<sequence length="425" mass="48099">MEDIYYYVPSSQRSQQVPPKLQPLTHSNNQLQQPQSQPNQMLTYYSPMSNVMILPQQQDFTSQFRNSQSHPQLYHYPQLVYNNQMINPRYTNSNVSVYNPMIAQSQMIKDIQQPLNNSPDRIHHTTGGTYNDENISPTTVLQNNIPIVTLPPLSSLVSQIKPTSQSCPDISTLMSESKSSITTMNANNIKDFTPTIASNSSSSPSSSGITNNSQINQRNCIPYILTSTVQPNLQNVNNNNNNNNNNNSEINLSLNLKNQNYPSLNPNLLIKRSSPPNFTTFSPKQEEAIKLKQLSPTIMPTKMSNDNLQNLIFKNEINVMELTGNKQIKRKSPSQQRKQCPICGKICSRPSTLKTHFLIHTGDNPFKCSWIGCKKSFNVKSNMLRHLKSHQHKLEKLAKKQADLLNKQKSKSLESTKGKKVTKKV</sequence>
<dbReference type="Proteomes" id="UP000644660">
    <property type="component" value="Unassembled WGS sequence"/>
</dbReference>